<evidence type="ECO:0000256" key="5">
    <source>
        <dbReference type="ARBA" id="ARBA00022989"/>
    </source>
</evidence>
<dbReference type="Proteomes" id="UP000237755">
    <property type="component" value="Unassembled WGS sequence"/>
</dbReference>
<gene>
    <name evidence="9" type="ORF">GY24_01400</name>
</gene>
<comment type="similarity">
    <text evidence="7">Belongs to the binding-protein-dependent transport system permease family.</text>
</comment>
<sequence length="341" mass="36559">MGILIFALRRFLLAIPTLLGLLIVTFILANFMPGDPLARLLGDVGGSNPETVAAYRAQWGLDRPLWEQFFIYVGNLLQGDLGQSTFTRRGVMEDLLSFLPATVELGVAAILFAGIIGLALGSLAALFHNKWPDFLVRAIALLASGVPVFWLGLIALQVFYLQLGWSPGPEGRLSSRVNPPPRITGAYTVDSILSADSVAFWDSLAHIVLPAAVLGAFFLGLVSRMMRASMLDVLKAPYLMTARSKGLNTRTIAQFHVLPNALIPTITVVGLAIGGLLAGAVLTETVFSWPGIGRYAVDAAKALDYQAILGVTLLIGFVYVITNAIIDVVYAALDPRIRLGS</sequence>
<keyword evidence="10" id="KW-1185">Reference proteome</keyword>
<evidence type="ECO:0000256" key="6">
    <source>
        <dbReference type="ARBA" id="ARBA00023136"/>
    </source>
</evidence>
<dbReference type="InterPro" id="IPR035906">
    <property type="entry name" value="MetI-like_sf"/>
</dbReference>
<dbReference type="Gene3D" id="1.10.3720.10">
    <property type="entry name" value="MetI-like"/>
    <property type="match status" value="1"/>
</dbReference>
<dbReference type="Pfam" id="PF19300">
    <property type="entry name" value="BPD_transp_1_N"/>
    <property type="match status" value="1"/>
</dbReference>
<evidence type="ECO:0000259" key="8">
    <source>
        <dbReference type="PROSITE" id="PS50928"/>
    </source>
</evidence>
<keyword evidence="2 7" id="KW-0813">Transport</keyword>
<feature type="transmembrane region" description="Helical" evidence="7">
    <location>
        <begin position="261"/>
        <end position="287"/>
    </location>
</feature>
<dbReference type="SUPFAM" id="SSF161098">
    <property type="entry name" value="MetI-like"/>
    <property type="match status" value="1"/>
</dbReference>
<dbReference type="PROSITE" id="PS50928">
    <property type="entry name" value="ABC_TM1"/>
    <property type="match status" value="1"/>
</dbReference>
<evidence type="ECO:0000256" key="1">
    <source>
        <dbReference type="ARBA" id="ARBA00004651"/>
    </source>
</evidence>
<dbReference type="InterPro" id="IPR000515">
    <property type="entry name" value="MetI-like"/>
</dbReference>
<feature type="transmembrane region" description="Helical" evidence="7">
    <location>
        <begin position="307"/>
        <end position="333"/>
    </location>
</feature>
<comment type="caution">
    <text evidence="9">The sequence shown here is derived from an EMBL/GenBank/DDBJ whole genome shotgun (WGS) entry which is preliminary data.</text>
</comment>
<evidence type="ECO:0000256" key="2">
    <source>
        <dbReference type="ARBA" id="ARBA00022448"/>
    </source>
</evidence>
<keyword evidence="5 7" id="KW-1133">Transmembrane helix</keyword>
<keyword evidence="3" id="KW-1003">Cell membrane</keyword>
<feature type="transmembrane region" description="Helical" evidence="7">
    <location>
        <begin position="12"/>
        <end position="32"/>
    </location>
</feature>
<keyword evidence="6 7" id="KW-0472">Membrane</keyword>
<dbReference type="InterPro" id="IPR045621">
    <property type="entry name" value="BPD_transp_1_N"/>
</dbReference>
<feature type="domain" description="ABC transmembrane type-1" evidence="8">
    <location>
        <begin position="99"/>
        <end position="330"/>
    </location>
</feature>
<dbReference type="Pfam" id="PF00528">
    <property type="entry name" value="BPD_transp_1"/>
    <property type="match status" value="1"/>
</dbReference>
<evidence type="ECO:0000313" key="10">
    <source>
        <dbReference type="Proteomes" id="UP000237755"/>
    </source>
</evidence>
<evidence type="ECO:0000256" key="4">
    <source>
        <dbReference type="ARBA" id="ARBA00022692"/>
    </source>
</evidence>
<comment type="subcellular location">
    <subcellularLocation>
        <location evidence="1 7">Cell membrane</location>
        <topology evidence="1 7">Multi-pass membrane protein</topology>
    </subcellularLocation>
</comment>
<dbReference type="PANTHER" id="PTHR43163">
    <property type="entry name" value="DIPEPTIDE TRANSPORT SYSTEM PERMEASE PROTEIN DPPB-RELATED"/>
    <property type="match status" value="1"/>
</dbReference>
<feature type="transmembrane region" description="Helical" evidence="7">
    <location>
        <begin position="203"/>
        <end position="222"/>
    </location>
</feature>
<proteinExistence type="inferred from homology"/>
<feature type="transmembrane region" description="Helical" evidence="7">
    <location>
        <begin position="134"/>
        <end position="160"/>
    </location>
</feature>
<reference evidence="9 10" key="1">
    <citation type="journal article" date="2008" name="Int. J. Syst. Evol. Microbiol.">
        <title>Leifsonia pindariensis sp. nov., isolated from the Pindari glacier of the Indian Himalayas, and emended description of the genus Leifsonia.</title>
        <authorList>
            <person name="Reddy G.S."/>
            <person name="Prabagaran S.R."/>
            <person name="Shivaji S."/>
        </authorList>
    </citation>
    <scope>NUCLEOTIDE SEQUENCE [LARGE SCALE GENOMIC DNA]</scope>
    <source>
        <strain evidence="9 10">PON 10</strain>
    </source>
</reference>
<dbReference type="EMBL" id="MPZN01000003">
    <property type="protein sequence ID" value="PPL20229.1"/>
    <property type="molecule type" value="Genomic_DNA"/>
</dbReference>
<dbReference type="PANTHER" id="PTHR43163:SF8">
    <property type="entry name" value="D,D-DIPEPTIDE TRANSPORT SYSTEM PERMEASE PROTEIN DDPB-RELATED"/>
    <property type="match status" value="1"/>
</dbReference>
<evidence type="ECO:0000256" key="3">
    <source>
        <dbReference type="ARBA" id="ARBA00022475"/>
    </source>
</evidence>
<evidence type="ECO:0000256" key="7">
    <source>
        <dbReference type="RuleBase" id="RU363032"/>
    </source>
</evidence>
<name>A0ABX5B0W3_9MICO</name>
<dbReference type="RefSeq" id="WP_104474029.1">
    <property type="nucleotide sequence ID" value="NZ_MPZN01000003.1"/>
</dbReference>
<dbReference type="CDD" id="cd06261">
    <property type="entry name" value="TM_PBP2"/>
    <property type="match status" value="1"/>
</dbReference>
<accession>A0ABX5B0W3</accession>
<organism evidence="9 10">
    <name type="scientific">Microterricola pindariensis</name>
    <dbReference type="NCBI Taxonomy" id="478010"/>
    <lineage>
        <taxon>Bacteria</taxon>
        <taxon>Bacillati</taxon>
        <taxon>Actinomycetota</taxon>
        <taxon>Actinomycetes</taxon>
        <taxon>Micrococcales</taxon>
        <taxon>Microbacteriaceae</taxon>
        <taxon>Microterricola</taxon>
    </lineage>
</organism>
<protein>
    <submittedName>
        <fullName evidence="9">Peptide ABC transporter permease</fullName>
    </submittedName>
</protein>
<feature type="transmembrane region" description="Helical" evidence="7">
    <location>
        <begin position="105"/>
        <end position="127"/>
    </location>
</feature>
<evidence type="ECO:0000313" key="9">
    <source>
        <dbReference type="EMBL" id="PPL20229.1"/>
    </source>
</evidence>
<keyword evidence="4 7" id="KW-0812">Transmembrane</keyword>